<name>A0A2T0Q5M2_9ACTN</name>
<evidence type="ECO:0000313" key="3">
    <source>
        <dbReference type="Proteomes" id="UP000237846"/>
    </source>
</evidence>
<dbReference type="EMBL" id="PVZC01000004">
    <property type="protein sequence ID" value="PRX99084.1"/>
    <property type="molecule type" value="Genomic_DNA"/>
</dbReference>
<comment type="caution">
    <text evidence="2">The sequence shown here is derived from an EMBL/GenBank/DDBJ whole genome shotgun (WGS) entry which is preliminary data.</text>
</comment>
<dbReference type="AlphaFoldDB" id="A0A2T0Q5M2"/>
<dbReference type="OrthoDB" id="882224at2"/>
<feature type="compositionally biased region" description="Basic and acidic residues" evidence="1">
    <location>
        <begin position="1"/>
        <end position="11"/>
    </location>
</feature>
<protein>
    <submittedName>
        <fullName evidence="2">Uncharacterized protein DUF3224</fullName>
    </submittedName>
</protein>
<proteinExistence type="predicted"/>
<dbReference type="Gene3D" id="2.40.350.10">
    <property type="entry name" value="SO1590-like"/>
    <property type="match status" value="1"/>
</dbReference>
<organism evidence="2 3">
    <name type="scientific">Allonocardiopsis opalescens</name>
    <dbReference type="NCBI Taxonomy" id="1144618"/>
    <lineage>
        <taxon>Bacteria</taxon>
        <taxon>Bacillati</taxon>
        <taxon>Actinomycetota</taxon>
        <taxon>Actinomycetes</taxon>
        <taxon>Streptosporangiales</taxon>
        <taxon>Allonocardiopsis</taxon>
    </lineage>
</organism>
<sequence>MSQRTETRTAHGDASLEPLGFTLPPHDTASGLAGAATPGGPAQRRKLSSVVRVLPETYRRTEVSPADASGVRLVTYGMTEEFTGGITGTGVAQHVGVLRADGSGSLTGVERIEGTLGGRTGAFVISCAGYYDADGVAHGRWTAVAGSGTGELAGLHAEGDFRVAAGAPGGPIAIDTATYWFEDETGSDANESR</sequence>
<gene>
    <name evidence="2" type="ORF">CLV72_104664</name>
</gene>
<dbReference type="RefSeq" id="WP_106246833.1">
    <property type="nucleotide sequence ID" value="NZ_PVZC01000004.1"/>
</dbReference>
<accession>A0A2T0Q5M2</accession>
<keyword evidence="3" id="KW-1185">Reference proteome</keyword>
<reference evidence="2 3" key="1">
    <citation type="submission" date="2018-03" db="EMBL/GenBank/DDBJ databases">
        <title>Genomic Encyclopedia of Archaeal and Bacterial Type Strains, Phase II (KMG-II): from individual species to whole genera.</title>
        <authorList>
            <person name="Goeker M."/>
        </authorList>
    </citation>
    <scope>NUCLEOTIDE SEQUENCE [LARGE SCALE GENOMIC DNA]</scope>
    <source>
        <strain evidence="2 3">DSM 45601</strain>
    </source>
</reference>
<evidence type="ECO:0000256" key="1">
    <source>
        <dbReference type="SAM" id="MobiDB-lite"/>
    </source>
</evidence>
<dbReference type="Proteomes" id="UP000237846">
    <property type="component" value="Unassembled WGS sequence"/>
</dbReference>
<dbReference type="InterPro" id="IPR021607">
    <property type="entry name" value="DUF3224"/>
</dbReference>
<feature type="compositionally biased region" description="Low complexity" evidence="1">
    <location>
        <begin position="28"/>
        <end position="42"/>
    </location>
</feature>
<feature type="region of interest" description="Disordered" evidence="1">
    <location>
        <begin position="1"/>
        <end position="45"/>
    </location>
</feature>
<dbReference type="Pfam" id="PF11528">
    <property type="entry name" value="DUF3224"/>
    <property type="match status" value="1"/>
</dbReference>
<evidence type="ECO:0000313" key="2">
    <source>
        <dbReference type="EMBL" id="PRX99084.1"/>
    </source>
</evidence>
<dbReference type="SUPFAM" id="SSF159238">
    <property type="entry name" value="SO1590-like"/>
    <property type="match status" value="1"/>
</dbReference>
<dbReference type="InterPro" id="IPR023159">
    <property type="entry name" value="SO1590-like_sf"/>
</dbReference>